<reference evidence="1" key="1">
    <citation type="journal article" date="2012" name="PLoS ONE">
        <title>Gene sets for utilization of primary and secondary nutrition supplies in the distal gut of endangered iberian lynx.</title>
        <authorList>
            <person name="Alcaide M."/>
            <person name="Messina E."/>
            <person name="Richter M."/>
            <person name="Bargiela R."/>
            <person name="Peplies J."/>
            <person name="Huws S.A."/>
            <person name="Newbold C.J."/>
            <person name="Golyshin P.N."/>
            <person name="Simon M.A."/>
            <person name="Lopez G."/>
            <person name="Yakimov M.M."/>
            <person name="Ferrer M."/>
        </authorList>
    </citation>
    <scope>NUCLEOTIDE SEQUENCE</scope>
</reference>
<protein>
    <submittedName>
        <fullName evidence="1">Uncharacterized protein</fullName>
    </submittedName>
</protein>
<dbReference type="AlphaFoldDB" id="J9FNY1"/>
<dbReference type="EMBL" id="AMCI01008260">
    <property type="protein sequence ID" value="EJW91307.1"/>
    <property type="molecule type" value="Genomic_DNA"/>
</dbReference>
<evidence type="ECO:0000313" key="1">
    <source>
        <dbReference type="EMBL" id="EJW91307.1"/>
    </source>
</evidence>
<sequence>MDLRKLFKKAGADFFPPGSPKALFPPPSGSDKAKPPGSALLIYRIRH</sequence>
<accession>J9FNY1</accession>
<proteinExistence type="predicted"/>
<comment type="caution">
    <text evidence="1">The sequence shown here is derived from an EMBL/GenBank/DDBJ whole genome shotgun (WGS) entry which is preliminary data.</text>
</comment>
<organism evidence="1">
    <name type="scientific">gut metagenome</name>
    <dbReference type="NCBI Taxonomy" id="749906"/>
    <lineage>
        <taxon>unclassified sequences</taxon>
        <taxon>metagenomes</taxon>
        <taxon>organismal metagenomes</taxon>
    </lineage>
</organism>
<name>J9FNY1_9ZZZZ</name>
<gene>
    <name evidence="1" type="ORF">EVA_20586</name>
</gene>